<evidence type="ECO:0000313" key="11">
    <source>
        <dbReference type="Proteomes" id="UP001258994"/>
    </source>
</evidence>
<name>A0ABY9TPQ2_9GAMM</name>
<dbReference type="Pfam" id="PF04143">
    <property type="entry name" value="Sulf_transp"/>
    <property type="match status" value="1"/>
</dbReference>
<keyword evidence="7 9" id="KW-0472">Membrane</keyword>
<evidence type="ECO:0000256" key="8">
    <source>
        <dbReference type="ARBA" id="ARBA00035655"/>
    </source>
</evidence>
<organism evidence="10 11">
    <name type="scientific">Thalassotalea psychrophila</name>
    <dbReference type="NCBI Taxonomy" id="3065647"/>
    <lineage>
        <taxon>Bacteria</taxon>
        <taxon>Pseudomonadati</taxon>
        <taxon>Pseudomonadota</taxon>
        <taxon>Gammaproteobacteria</taxon>
        <taxon>Alteromonadales</taxon>
        <taxon>Colwelliaceae</taxon>
        <taxon>Thalassotalea</taxon>
    </lineage>
</organism>
<evidence type="ECO:0000256" key="1">
    <source>
        <dbReference type="ARBA" id="ARBA00004429"/>
    </source>
</evidence>
<accession>A0ABY9TPQ2</accession>
<feature type="transmembrane region" description="Helical" evidence="9">
    <location>
        <begin position="73"/>
        <end position="93"/>
    </location>
</feature>
<dbReference type="InterPro" id="IPR007272">
    <property type="entry name" value="Sulf_transp_TsuA/YedE"/>
</dbReference>
<feature type="transmembrane region" description="Helical" evidence="9">
    <location>
        <begin position="274"/>
        <end position="296"/>
    </location>
</feature>
<feature type="transmembrane region" description="Helical" evidence="9">
    <location>
        <begin position="6"/>
        <end position="27"/>
    </location>
</feature>
<sequence>MMLLLVAVILVCFIGYLAQTTGLCMVRGVSESMKGNYEFLIAILLSGVLSWVAIVVSNVYGTPIDIPAYSANWWFALGGIVFGLGTALNQGCGVSTLSKLSRGDLTMLITILGWLLGWSILSYWQPTIELIEIFHNERIVTGSLIVLSVVIVIWAMLGDSKRKRLWFSMLGIGLLAGFLFLYERHWTPSGLLHHVSDALLHNNKQSWPSLERYFLFFALIAGMLIAAWHTKKFELKPISMKAFITHLIAGTLMGLGAALAMGGNDSQLLISLPIFSPAGFVAVLGMLVGIRTGLFIHKLMKA</sequence>
<protein>
    <submittedName>
        <fullName evidence="10">YeeE/YedE thiosulfate transporter family protein</fullName>
    </submittedName>
</protein>
<evidence type="ECO:0000256" key="9">
    <source>
        <dbReference type="SAM" id="Phobius"/>
    </source>
</evidence>
<evidence type="ECO:0000256" key="3">
    <source>
        <dbReference type="ARBA" id="ARBA00022475"/>
    </source>
</evidence>
<keyword evidence="4" id="KW-0997">Cell inner membrane</keyword>
<keyword evidence="5 9" id="KW-0812">Transmembrane</keyword>
<evidence type="ECO:0000256" key="6">
    <source>
        <dbReference type="ARBA" id="ARBA00022989"/>
    </source>
</evidence>
<evidence type="ECO:0000256" key="4">
    <source>
        <dbReference type="ARBA" id="ARBA00022519"/>
    </source>
</evidence>
<feature type="transmembrane region" description="Helical" evidence="9">
    <location>
        <begin position="39"/>
        <end position="61"/>
    </location>
</feature>
<keyword evidence="2" id="KW-0813">Transport</keyword>
<feature type="transmembrane region" description="Helical" evidence="9">
    <location>
        <begin position="139"/>
        <end position="158"/>
    </location>
</feature>
<gene>
    <name evidence="10" type="ORF">RGQ13_11720</name>
</gene>
<proteinExistence type="inferred from homology"/>
<evidence type="ECO:0000256" key="5">
    <source>
        <dbReference type="ARBA" id="ARBA00022692"/>
    </source>
</evidence>
<dbReference type="Proteomes" id="UP001258994">
    <property type="component" value="Chromosome"/>
</dbReference>
<evidence type="ECO:0000313" key="10">
    <source>
        <dbReference type="EMBL" id="WNC70799.1"/>
    </source>
</evidence>
<dbReference type="PANTHER" id="PTHR30574:SF1">
    <property type="entry name" value="SULPHUR TRANSPORT DOMAIN-CONTAINING PROTEIN"/>
    <property type="match status" value="1"/>
</dbReference>
<reference evidence="11" key="1">
    <citation type="submission" date="2023-09" db="EMBL/GenBank/DDBJ databases">
        <authorList>
            <person name="Li S."/>
            <person name="Li X."/>
            <person name="Zhang C."/>
            <person name="Zhao Z."/>
        </authorList>
    </citation>
    <scope>NUCLEOTIDE SEQUENCE [LARGE SCALE GENOMIC DNA]</scope>
    <source>
        <strain evidence="11">SQ149</strain>
    </source>
</reference>
<dbReference type="EMBL" id="CP134145">
    <property type="protein sequence ID" value="WNC70799.1"/>
    <property type="molecule type" value="Genomic_DNA"/>
</dbReference>
<evidence type="ECO:0000256" key="2">
    <source>
        <dbReference type="ARBA" id="ARBA00022448"/>
    </source>
</evidence>
<dbReference type="RefSeq" id="WP_348389936.1">
    <property type="nucleotide sequence ID" value="NZ_CP134145.1"/>
</dbReference>
<keyword evidence="11" id="KW-1185">Reference proteome</keyword>
<feature type="transmembrane region" description="Helical" evidence="9">
    <location>
        <begin position="213"/>
        <end position="230"/>
    </location>
</feature>
<keyword evidence="3" id="KW-1003">Cell membrane</keyword>
<feature type="transmembrane region" description="Helical" evidence="9">
    <location>
        <begin position="165"/>
        <end position="182"/>
    </location>
</feature>
<evidence type="ECO:0000256" key="7">
    <source>
        <dbReference type="ARBA" id="ARBA00023136"/>
    </source>
</evidence>
<feature type="transmembrane region" description="Helical" evidence="9">
    <location>
        <begin position="105"/>
        <end position="124"/>
    </location>
</feature>
<comment type="similarity">
    <text evidence="8">Belongs to the TsuA/YedE (TC 9.B.102) family.</text>
</comment>
<feature type="transmembrane region" description="Helical" evidence="9">
    <location>
        <begin position="242"/>
        <end position="262"/>
    </location>
</feature>
<dbReference type="PANTHER" id="PTHR30574">
    <property type="entry name" value="INNER MEMBRANE PROTEIN YEDE"/>
    <property type="match status" value="1"/>
</dbReference>
<keyword evidence="6 9" id="KW-1133">Transmembrane helix</keyword>
<comment type="subcellular location">
    <subcellularLocation>
        <location evidence="1">Cell inner membrane</location>
        <topology evidence="1">Multi-pass membrane protein</topology>
    </subcellularLocation>
</comment>